<evidence type="ECO:0000313" key="1">
    <source>
        <dbReference type="EMBL" id="PSK99000.1"/>
    </source>
</evidence>
<protein>
    <recommendedName>
        <fullName evidence="3">DUF4440 domain-containing protein</fullName>
    </recommendedName>
</protein>
<evidence type="ECO:0000313" key="2">
    <source>
        <dbReference type="Proteomes" id="UP000240542"/>
    </source>
</evidence>
<dbReference type="Proteomes" id="UP000240542">
    <property type="component" value="Unassembled WGS sequence"/>
</dbReference>
<evidence type="ECO:0008006" key="3">
    <source>
        <dbReference type="Google" id="ProtNLM"/>
    </source>
</evidence>
<dbReference type="EMBL" id="PYGA01000004">
    <property type="protein sequence ID" value="PSK99000.1"/>
    <property type="molecule type" value="Genomic_DNA"/>
</dbReference>
<organism evidence="1 2">
    <name type="scientific">Murinocardiopsis flavida</name>
    <dbReference type="NCBI Taxonomy" id="645275"/>
    <lineage>
        <taxon>Bacteria</taxon>
        <taxon>Bacillati</taxon>
        <taxon>Actinomycetota</taxon>
        <taxon>Actinomycetes</taxon>
        <taxon>Streptosporangiales</taxon>
        <taxon>Nocardiopsidaceae</taxon>
        <taxon>Murinocardiopsis</taxon>
    </lineage>
</organism>
<reference evidence="1 2" key="1">
    <citation type="submission" date="2018-03" db="EMBL/GenBank/DDBJ databases">
        <title>Genomic Encyclopedia of Archaeal and Bacterial Type Strains, Phase II (KMG-II): from individual species to whole genera.</title>
        <authorList>
            <person name="Goeker M."/>
        </authorList>
    </citation>
    <scope>NUCLEOTIDE SEQUENCE [LARGE SCALE GENOMIC DNA]</scope>
    <source>
        <strain evidence="1 2">DSM 45312</strain>
    </source>
</reference>
<keyword evidence="2" id="KW-1185">Reference proteome</keyword>
<dbReference type="RefSeq" id="WP_146165527.1">
    <property type="nucleotide sequence ID" value="NZ_PYGA01000004.1"/>
</dbReference>
<gene>
    <name evidence="1" type="ORF">CLV63_104224</name>
</gene>
<dbReference type="OrthoDB" id="4570375at2"/>
<dbReference type="Gene3D" id="3.10.450.50">
    <property type="match status" value="1"/>
</dbReference>
<accession>A0A2P8DP70</accession>
<sequence length="137" mass="14536">MTGPDGGQAAAHAEIRRQHRFLQDWFAGTLPRTAEAFAPFAASTPPDFTFIDTSAARTSRPELLRQVESAHGAVPGLVIEVSEVSLIAAAGPLVIAGFTEVHVTADARTTRLVTAVLRHDPAAPGGLAWLHLHETAR</sequence>
<comment type="caution">
    <text evidence="1">The sequence shown here is derived from an EMBL/GenBank/DDBJ whole genome shotgun (WGS) entry which is preliminary data.</text>
</comment>
<proteinExistence type="predicted"/>
<name>A0A2P8DP70_9ACTN</name>
<dbReference type="SUPFAM" id="SSF54427">
    <property type="entry name" value="NTF2-like"/>
    <property type="match status" value="1"/>
</dbReference>
<dbReference type="AlphaFoldDB" id="A0A2P8DP70"/>
<dbReference type="InterPro" id="IPR032710">
    <property type="entry name" value="NTF2-like_dom_sf"/>
</dbReference>